<dbReference type="OrthoDB" id="10250660at2759"/>
<evidence type="ECO:0000256" key="1">
    <source>
        <dbReference type="ARBA" id="ARBA00022603"/>
    </source>
</evidence>
<keyword evidence="2 6" id="KW-0808">Transferase</keyword>
<dbReference type="SUPFAM" id="SSF53335">
    <property type="entry name" value="S-adenosyl-L-methionine-dependent methyltransferases"/>
    <property type="match status" value="1"/>
</dbReference>
<keyword evidence="1 6" id="KW-0489">Methyltransferase</keyword>
<dbReference type="InParanoid" id="A0A1X7UN48"/>
<proteinExistence type="inferred from homology"/>
<feature type="binding site" evidence="6">
    <location>
        <position position="459"/>
    </location>
    <ligand>
        <name>S-adenosyl-L-methionine</name>
        <dbReference type="ChEBI" id="CHEBI:59789"/>
    </ligand>
</feature>
<evidence type="ECO:0000256" key="5">
    <source>
        <dbReference type="ARBA" id="ARBA00047278"/>
    </source>
</evidence>
<dbReference type="CDD" id="cd12439">
    <property type="entry name" value="RRM_TRMT2A"/>
    <property type="match status" value="1"/>
</dbReference>
<dbReference type="GO" id="GO:0032259">
    <property type="term" value="P:methylation"/>
    <property type="evidence" value="ECO:0007669"/>
    <property type="project" value="UniProtKB-KW"/>
</dbReference>
<evidence type="ECO:0000313" key="9">
    <source>
        <dbReference type="Proteomes" id="UP000007879"/>
    </source>
</evidence>
<comment type="catalytic activity">
    <reaction evidence="5">
        <text>uridine(54) in tRNA + S-adenosyl-L-methionine = 5-methyluridine(54) in tRNA + S-adenosyl-L-homocysteine + H(+)</text>
        <dbReference type="Rhea" id="RHEA:42712"/>
        <dbReference type="Rhea" id="RHEA-COMP:10167"/>
        <dbReference type="Rhea" id="RHEA-COMP:10193"/>
        <dbReference type="ChEBI" id="CHEBI:15378"/>
        <dbReference type="ChEBI" id="CHEBI:57856"/>
        <dbReference type="ChEBI" id="CHEBI:59789"/>
        <dbReference type="ChEBI" id="CHEBI:65315"/>
        <dbReference type="ChEBI" id="CHEBI:74447"/>
        <dbReference type="EC" id="2.1.1.35"/>
    </reaction>
    <physiologicalReaction direction="left-to-right" evidence="5">
        <dbReference type="Rhea" id="RHEA:42713"/>
    </physiologicalReaction>
</comment>
<evidence type="ECO:0000256" key="4">
    <source>
        <dbReference type="ARBA" id="ARBA00033763"/>
    </source>
</evidence>
<dbReference type="GO" id="GO:0006396">
    <property type="term" value="P:RNA processing"/>
    <property type="evidence" value="ECO:0007669"/>
    <property type="project" value="InterPro"/>
</dbReference>
<dbReference type="SUPFAM" id="SSF54928">
    <property type="entry name" value="RNA-binding domain, RBD"/>
    <property type="match status" value="1"/>
</dbReference>
<feature type="compositionally biased region" description="Polar residues" evidence="7">
    <location>
        <begin position="686"/>
        <end position="695"/>
    </location>
</feature>
<evidence type="ECO:0000313" key="8">
    <source>
        <dbReference type="EnsemblMetazoa" id="Aqu2.1.28837_001"/>
    </source>
</evidence>
<dbReference type="GO" id="GO:0030697">
    <property type="term" value="F:tRNA (uracil(54)-C5)-methyltransferase activity, S-adenosyl methionine-dependent"/>
    <property type="evidence" value="ECO:0007669"/>
    <property type="project" value="UniProtKB-EC"/>
</dbReference>
<dbReference type="InterPro" id="IPR010280">
    <property type="entry name" value="U5_MeTrfase_fam"/>
</dbReference>
<dbReference type="InterPro" id="IPR029063">
    <property type="entry name" value="SAM-dependent_MTases_sf"/>
</dbReference>
<feature type="binding site" evidence="6">
    <location>
        <position position="516"/>
    </location>
    <ligand>
        <name>S-adenosyl-L-methionine</name>
        <dbReference type="ChEBI" id="CHEBI:59789"/>
    </ligand>
</feature>
<reference evidence="8" key="2">
    <citation type="submission" date="2017-05" db="UniProtKB">
        <authorList>
            <consortium name="EnsemblMetazoa"/>
        </authorList>
    </citation>
    <scope>IDENTIFICATION</scope>
</reference>
<dbReference type="InterPro" id="IPR012677">
    <property type="entry name" value="Nucleotide-bd_a/b_plait_sf"/>
</dbReference>
<evidence type="ECO:0000256" key="7">
    <source>
        <dbReference type="SAM" id="MobiDB-lite"/>
    </source>
</evidence>
<dbReference type="CDD" id="cd02440">
    <property type="entry name" value="AdoMet_MTases"/>
    <property type="match status" value="1"/>
</dbReference>
<evidence type="ECO:0000256" key="6">
    <source>
        <dbReference type="PROSITE-ProRule" id="PRU01024"/>
    </source>
</evidence>
<feature type="compositionally biased region" description="Basic and acidic residues" evidence="7">
    <location>
        <begin position="665"/>
        <end position="679"/>
    </location>
</feature>
<dbReference type="InterPro" id="IPR035979">
    <property type="entry name" value="RBD_domain_sf"/>
</dbReference>
<feature type="compositionally biased region" description="Basic and acidic residues" evidence="7">
    <location>
        <begin position="649"/>
        <end position="658"/>
    </location>
</feature>
<feature type="region of interest" description="Disordered" evidence="7">
    <location>
        <begin position="72"/>
        <end position="97"/>
    </location>
</feature>
<dbReference type="KEGG" id="aqu:105313121"/>
<comment type="similarity">
    <text evidence="6">Belongs to the class I-like SAM-binding methyltransferase superfamily. RNA M5U methyltransferase family.</text>
</comment>
<reference evidence="9" key="1">
    <citation type="journal article" date="2010" name="Nature">
        <title>The Amphimedon queenslandica genome and the evolution of animal complexity.</title>
        <authorList>
            <person name="Srivastava M."/>
            <person name="Simakov O."/>
            <person name="Chapman J."/>
            <person name="Fahey B."/>
            <person name="Gauthier M.E."/>
            <person name="Mitros T."/>
            <person name="Richards G.S."/>
            <person name="Conaco C."/>
            <person name="Dacre M."/>
            <person name="Hellsten U."/>
            <person name="Larroux C."/>
            <person name="Putnam N.H."/>
            <person name="Stanke M."/>
            <person name="Adamska M."/>
            <person name="Darling A."/>
            <person name="Degnan S.M."/>
            <person name="Oakley T.H."/>
            <person name="Plachetzki D.C."/>
            <person name="Zhai Y."/>
            <person name="Adamski M."/>
            <person name="Calcino A."/>
            <person name="Cummins S.F."/>
            <person name="Goodstein D.M."/>
            <person name="Harris C."/>
            <person name="Jackson D.J."/>
            <person name="Leys S.P."/>
            <person name="Shu S."/>
            <person name="Woodcroft B.J."/>
            <person name="Vervoort M."/>
            <person name="Kosik K.S."/>
            <person name="Manning G."/>
            <person name="Degnan B.M."/>
            <person name="Rokhsar D.S."/>
        </authorList>
    </citation>
    <scope>NUCLEOTIDE SEQUENCE [LARGE SCALE GENOMIC DNA]</scope>
</reference>
<dbReference type="InterPro" id="IPR034262">
    <property type="entry name" value="TRMT2A_RRM"/>
</dbReference>
<dbReference type="PROSITE" id="PS51687">
    <property type="entry name" value="SAM_MT_RNA_M5U"/>
    <property type="match status" value="1"/>
</dbReference>
<dbReference type="Gene3D" id="2.40.50.1070">
    <property type="match status" value="1"/>
</dbReference>
<dbReference type="InterPro" id="IPR045850">
    <property type="entry name" value="TRM2_met"/>
</dbReference>
<dbReference type="AlphaFoldDB" id="A0A1X7UN48"/>
<name>A0A1X7UN48_AMPQE</name>
<comment type="caution">
    <text evidence="6">Lacks conserved residue(s) required for the propagation of feature annotation.</text>
</comment>
<feature type="region of interest" description="Disordered" evidence="7">
    <location>
        <begin position="649"/>
        <end position="695"/>
    </location>
</feature>
<keyword evidence="3 6" id="KW-0949">S-adenosyl-L-methionine</keyword>
<evidence type="ECO:0000256" key="3">
    <source>
        <dbReference type="ARBA" id="ARBA00022691"/>
    </source>
</evidence>
<protein>
    <recommendedName>
        <fullName evidence="4">tRNA (uracil(54)-C(5))-methyltransferase</fullName>
        <ecNumber evidence="4">2.1.1.35</ecNumber>
    </recommendedName>
</protein>
<dbReference type="EC" id="2.1.1.35" evidence="4"/>
<gene>
    <name evidence="8" type="primary">105313121</name>
</gene>
<accession>A0A1X7UN48</accession>
<dbReference type="Gene3D" id="3.30.70.330">
    <property type="match status" value="1"/>
</dbReference>
<feature type="binding site" evidence="6">
    <location>
        <position position="566"/>
    </location>
    <ligand>
        <name>S-adenosyl-L-methionine</name>
        <dbReference type="ChEBI" id="CHEBI:59789"/>
    </ligand>
</feature>
<keyword evidence="9" id="KW-1185">Reference proteome</keyword>
<evidence type="ECO:0000256" key="2">
    <source>
        <dbReference type="ARBA" id="ARBA00022679"/>
    </source>
</evidence>
<dbReference type="EnsemblMetazoa" id="Aqu2.1.28837_001">
    <property type="protein sequence ID" value="Aqu2.1.28837_001"/>
    <property type="gene ID" value="Aqu2.1.28837"/>
</dbReference>
<organism evidence="8">
    <name type="scientific">Amphimedon queenslandica</name>
    <name type="common">Sponge</name>
    <dbReference type="NCBI Taxonomy" id="400682"/>
    <lineage>
        <taxon>Eukaryota</taxon>
        <taxon>Metazoa</taxon>
        <taxon>Porifera</taxon>
        <taxon>Demospongiae</taxon>
        <taxon>Heteroscleromorpha</taxon>
        <taxon>Haplosclerida</taxon>
        <taxon>Niphatidae</taxon>
        <taxon>Amphimedon</taxon>
    </lineage>
</organism>
<dbReference type="Proteomes" id="UP000007879">
    <property type="component" value="Unassembled WGS sequence"/>
</dbReference>
<dbReference type="GO" id="GO:0003723">
    <property type="term" value="F:RNA binding"/>
    <property type="evidence" value="ECO:0007669"/>
    <property type="project" value="TreeGrafter"/>
</dbReference>
<feature type="active site" description="Nucleophile" evidence="6">
    <location>
        <position position="594"/>
    </location>
</feature>
<dbReference type="Gene3D" id="3.40.50.150">
    <property type="entry name" value="Vaccinia Virus protein VP39"/>
    <property type="match status" value="1"/>
</dbReference>
<dbReference type="EnsemblMetazoa" id="XM_019997827.1">
    <property type="protein sequence ID" value="XP_019853386.1"/>
    <property type="gene ID" value="LOC105313121"/>
</dbReference>
<dbReference type="PANTHER" id="PTHR45904">
    <property type="entry name" value="TRNA (URACIL-5-)-METHYLTRANSFERASE"/>
    <property type="match status" value="1"/>
</dbReference>
<dbReference type="Pfam" id="PF05958">
    <property type="entry name" value="tRNA_U5-meth_tr"/>
    <property type="match status" value="1"/>
</dbReference>
<sequence>MMHWCVGVRPHILRNLLGFVRKTPPISPPIARLRGPGPVVLRRGYMEETRGNESITTEIKTDMKEALEFEGGASSSSAEVKKEMVGQGEESDDEDRLKAVPGGFTSEIFKIEIKNIPAYVGYKQIQKRLNSLNLEPVKIKIIQNMYAQCFVTFKNEEQRQLALSVINGHVWKKKKLKAIHAKPAKDPLLVARKRKIDEDKITPSKRLCIASMTEEERREKLFDSVTALWRLPYSKQLEQKHTTIKEWLVTAARQLNKIKPGEWFREHMKSNNGLLCQLLPIKSSLVTEAYRNKCEFIIGYGPSRETVIGFMPGSFLEGDVSLMSPRECINVSQYSKDVVQVFEDFVKTSDYKAYDLVTHTGNWKLLTVKDFTSKERMIIITFNKGILSEEEIDLEKKRVIKLFQEGEGKGLCPTSLYWLTVAHGRKKANLVYELLLGTEVVHEYVNGLKFSISPEAFFQVNTLATETLYSTIADLVSGISPGVSTPPVLYDICCGTGTIGLSVAKTVPLSQVIGIELNEQAVKNAEHNAVLNGIKNCRYMCGRAEDVIPSHMLESYGIDDAIAVVDPPRSGLHPKVIQAIRRNKNIKNLIYVSCDPDRLEHNIADLCREPSHRIKGLPFRPVKAIPIDLFPHTDHCEVVLLFERLKQDGGKEAMGGEKSEEEEKERESEEDFRTEKDLEPVGLTSEKLSPQKSCK</sequence>
<dbReference type="PANTHER" id="PTHR45904:SF2">
    <property type="entry name" value="TRNA (URACIL-5-)-METHYLTRANSFERASE HOMOLOG A"/>
    <property type="match status" value="1"/>
</dbReference>
<dbReference type="STRING" id="400682.A0A1X7UN48"/>